<reference evidence="1 2" key="1">
    <citation type="submission" date="2023-08" db="EMBL/GenBank/DDBJ databases">
        <title>Pathogen: clinical or host-associated sample.</title>
        <authorList>
            <person name="Hergert J."/>
            <person name="Casey R."/>
            <person name="Wagner J."/>
            <person name="Young E.L."/>
            <person name="Oakeson K.F."/>
        </authorList>
    </citation>
    <scope>NUCLEOTIDE SEQUENCE [LARGE SCALE GENOMIC DNA]</scope>
    <source>
        <strain evidence="1 2">1760953</strain>
    </source>
</reference>
<accession>A0AA50H708</accession>
<gene>
    <name evidence="1" type="ORF">Q9313_12750</name>
</gene>
<dbReference type="EMBL" id="CP132302">
    <property type="protein sequence ID" value="WLR96571.1"/>
    <property type="molecule type" value="Genomic_DNA"/>
</dbReference>
<dbReference type="Pfam" id="PF04343">
    <property type="entry name" value="DUF488"/>
    <property type="match status" value="1"/>
</dbReference>
<dbReference type="PIRSF" id="PIRSF024492">
    <property type="entry name" value="UCP024492"/>
    <property type="match status" value="1"/>
</dbReference>
<keyword evidence="2" id="KW-1185">Reference proteome</keyword>
<dbReference type="InterPro" id="IPR007438">
    <property type="entry name" value="DUF488"/>
</dbReference>
<dbReference type="PANTHER" id="PTHR39337">
    <property type="entry name" value="BLR5642 PROTEIN"/>
    <property type="match status" value="1"/>
</dbReference>
<dbReference type="AlphaFoldDB" id="A0AA50H708"/>
<organism evidence="1 2">
    <name type="scientific">Shinella sumterensis</name>
    <dbReference type="NCBI Taxonomy" id="1967501"/>
    <lineage>
        <taxon>Bacteria</taxon>
        <taxon>Pseudomonadati</taxon>
        <taxon>Pseudomonadota</taxon>
        <taxon>Alphaproteobacteria</taxon>
        <taxon>Hyphomicrobiales</taxon>
        <taxon>Rhizobiaceae</taxon>
        <taxon>Shinella</taxon>
    </lineage>
</organism>
<protein>
    <submittedName>
        <fullName evidence="1">DUF488 domain-containing protein</fullName>
    </submittedName>
</protein>
<name>A0AA50H708_9HYPH</name>
<sequence>MQNTIFTVGHSSHSWEHFRSLIEAPDVGVVLDVRSNPRSRLPHFHKHELRYRLNAVGISYLHLGDQLGGRPTGGAADYETMAAMAPFRDGIAKVLEIAGRCRPTLMCAEHDPLECHRCLLVARHLVEHHGAQVVHIQRDGQIEPHEDTEDRLLAKWGGGGDLFRTRAERLSAAYRLQARKLRVGK</sequence>
<evidence type="ECO:0000313" key="1">
    <source>
        <dbReference type="EMBL" id="WLR96571.1"/>
    </source>
</evidence>
<dbReference type="InterPro" id="IPR014519">
    <property type="entry name" value="UCP024492"/>
</dbReference>
<dbReference type="RefSeq" id="WP_306036860.1">
    <property type="nucleotide sequence ID" value="NZ_CP132302.1"/>
</dbReference>
<dbReference type="PANTHER" id="PTHR39337:SF1">
    <property type="entry name" value="BLR5642 PROTEIN"/>
    <property type="match status" value="1"/>
</dbReference>
<proteinExistence type="predicted"/>
<dbReference type="Proteomes" id="UP001234585">
    <property type="component" value="Chromosome"/>
</dbReference>
<evidence type="ECO:0000313" key="2">
    <source>
        <dbReference type="Proteomes" id="UP001234585"/>
    </source>
</evidence>